<accession>A0A9X1VAQ5</accession>
<keyword evidence="2" id="KW-0378">Hydrolase</keyword>
<dbReference type="InterPro" id="IPR011330">
    <property type="entry name" value="Glyco_hydro/deAcase_b/a-brl"/>
</dbReference>
<comment type="caution">
    <text evidence="2">The sequence shown here is derived from an EMBL/GenBank/DDBJ whole genome shotgun (WGS) entry which is preliminary data.</text>
</comment>
<dbReference type="Proteomes" id="UP001139263">
    <property type="component" value="Unassembled WGS sequence"/>
</dbReference>
<dbReference type="EC" id="3.5.1.-" evidence="2"/>
<evidence type="ECO:0000259" key="1">
    <source>
        <dbReference type="PROSITE" id="PS51677"/>
    </source>
</evidence>
<dbReference type="InterPro" id="IPR050248">
    <property type="entry name" value="Polysacc_deacetylase_ArnD"/>
</dbReference>
<feature type="domain" description="NodB homology" evidence="1">
    <location>
        <begin position="48"/>
        <end position="226"/>
    </location>
</feature>
<evidence type="ECO:0000313" key="3">
    <source>
        <dbReference type="Proteomes" id="UP001139263"/>
    </source>
</evidence>
<dbReference type="CDD" id="cd10917">
    <property type="entry name" value="CE4_NodB_like_6s_7s"/>
    <property type="match status" value="1"/>
</dbReference>
<dbReference type="GO" id="GO:0016810">
    <property type="term" value="F:hydrolase activity, acting on carbon-nitrogen (but not peptide) bonds"/>
    <property type="evidence" value="ECO:0007669"/>
    <property type="project" value="InterPro"/>
</dbReference>
<dbReference type="RefSeq" id="WP_241712085.1">
    <property type="nucleotide sequence ID" value="NZ_JALBUF010000001.1"/>
</dbReference>
<dbReference type="AlphaFoldDB" id="A0A9X1VAQ5"/>
<dbReference type="EMBL" id="JALBUF010000001">
    <property type="protein sequence ID" value="MCI0182497.1"/>
    <property type="molecule type" value="Genomic_DNA"/>
</dbReference>
<name>A0A9X1VAQ5_9BACL</name>
<dbReference type="SUPFAM" id="SSF88713">
    <property type="entry name" value="Glycoside hydrolase/deacetylase"/>
    <property type="match status" value="1"/>
</dbReference>
<dbReference type="PANTHER" id="PTHR10587">
    <property type="entry name" value="GLYCOSYL TRANSFERASE-RELATED"/>
    <property type="match status" value="1"/>
</dbReference>
<gene>
    <name evidence="2" type="primary">pdaC_1</name>
    <name evidence="2" type="ORF">MM817_00757</name>
</gene>
<proteinExistence type="predicted"/>
<sequence>MGNFFLVGLLTTLALGPLAHVTTPVHGHQYWEKRSPGHIVYSVATTKKWVALTFDDGPNPKYTMRIMDTLNHYHAHATFFVLGHLVREHPAIIQQLAAHGQEIGNHTDQHLKMDHLTVTDVTACDQAIMQVIGKRPLFLRPPGGGLSEHLVQVAEQTKHIVIMWSWDVDSKDWSQPGVQKIVDRVIHHVKPGTIIILHDGGGKREQTVTALNEILNQLTKQGYQFVTISQLLTQWKPYLPYPSSSH</sequence>
<dbReference type="Pfam" id="PF01522">
    <property type="entry name" value="Polysacc_deac_1"/>
    <property type="match status" value="1"/>
</dbReference>
<protein>
    <submittedName>
        <fullName evidence="2">Peptidoglycan-N-acetylmuramic acid deacetylase PdaC</fullName>
        <ecNumber evidence="2">3.5.1.-</ecNumber>
    </submittedName>
</protein>
<evidence type="ECO:0000313" key="2">
    <source>
        <dbReference type="EMBL" id="MCI0182497.1"/>
    </source>
</evidence>
<dbReference type="Gene3D" id="3.20.20.370">
    <property type="entry name" value="Glycoside hydrolase/deacetylase"/>
    <property type="match status" value="1"/>
</dbReference>
<keyword evidence="3" id="KW-1185">Reference proteome</keyword>
<dbReference type="PROSITE" id="PS51677">
    <property type="entry name" value="NODB"/>
    <property type="match status" value="1"/>
</dbReference>
<dbReference type="InterPro" id="IPR002509">
    <property type="entry name" value="NODB_dom"/>
</dbReference>
<reference evidence="2" key="1">
    <citation type="submission" date="2022-03" db="EMBL/GenBank/DDBJ databases">
        <title>Draft Genome Sequence of Firmicute Strain S0AB, a Heterotrophic Iron/Sulfur-Oxidizing Extreme Acidophile.</title>
        <authorList>
            <person name="Vergara E."/>
            <person name="Pakostova E."/>
            <person name="Johnson D.B."/>
            <person name="Holmes D.S."/>
        </authorList>
    </citation>
    <scope>NUCLEOTIDE SEQUENCE</scope>
    <source>
        <strain evidence="2">S0AB</strain>
    </source>
</reference>
<dbReference type="GO" id="GO:0005975">
    <property type="term" value="P:carbohydrate metabolic process"/>
    <property type="evidence" value="ECO:0007669"/>
    <property type="project" value="InterPro"/>
</dbReference>
<organism evidence="2 3">
    <name type="scientific">Sulfoacidibacillus ferrooxidans</name>
    <dbReference type="NCBI Taxonomy" id="2005001"/>
    <lineage>
        <taxon>Bacteria</taxon>
        <taxon>Bacillati</taxon>
        <taxon>Bacillota</taxon>
        <taxon>Bacilli</taxon>
        <taxon>Bacillales</taxon>
        <taxon>Alicyclobacillaceae</taxon>
        <taxon>Sulfoacidibacillus</taxon>
    </lineage>
</organism>